<dbReference type="EMBL" id="JRLX01000006">
    <property type="protein sequence ID" value="KGO87139.1"/>
    <property type="molecule type" value="Genomic_DNA"/>
</dbReference>
<sequence length="119" mass="14226">MYKRILIMPDFFYKFKFNYRFLKRVIMVAPRKSKLIKKLYLNYADSTLNNNGGRTIKYRFRNALWYTINGEKTFDNVFALSKNISEVSLVVHGLHETCTYMLLLKPEYIDIVKVIRSKP</sequence>
<gene>
    <name evidence="1" type="ORF">Q765_08015</name>
</gene>
<protein>
    <submittedName>
        <fullName evidence="1">Uncharacterized protein</fullName>
    </submittedName>
</protein>
<dbReference type="STRING" id="1121895.GCA_000378485_01921"/>
<dbReference type="Proteomes" id="UP000030152">
    <property type="component" value="Unassembled WGS sequence"/>
</dbReference>
<dbReference type="AlphaFoldDB" id="A0A0A2M4E3"/>
<proteinExistence type="predicted"/>
<accession>A0A0A2M4E3</accession>
<evidence type="ECO:0000313" key="1">
    <source>
        <dbReference type="EMBL" id="KGO87139.1"/>
    </source>
</evidence>
<comment type="caution">
    <text evidence="1">The sequence shown here is derived from an EMBL/GenBank/DDBJ whole genome shotgun (WGS) entry which is preliminary data.</text>
</comment>
<reference evidence="1 2" key="1">
    <citation type="submission" date="2013-09" db="EMBL/GenBank/DDBJ databases">
        <authorList>
            <person name="Zeng Z."/>
            <person name="Chen C."/>
        </authorList>
    </citation>
    <scope>NUCLEOTIDE SEQUENCE [LARGE SCALE GENOMIC DNA]</scope>
    <source>
        <strain evidence="1 2">WB 3.3-2</strain>
    </source>
</reference>
<organism evidence="1 2">
    <name type="scientific">Flavobacterium rivuli WB 3.3-2 = DSM 21788</name>
    <dbReference type="NCBI Taxonomy" id="1121895"/>
    <lineage>
        <taxon>Bacteria</taxon>
        <taxon>Pseudomonadati</taxon>
        <taxon>Bacteroidota</taxon>
        <taxon>Flavobacteriia</taxon>
        <taxon>Flavobacteriales</taxon>
        <taxon>Flavobacteriaceae</taxon>
        <taxon>Flavobacterium</taxon>
    </lineage>
</organism>
<keyword evidence="2" id="KW-1185">Reference proteome</keyword>
<name>A0A0A2M4E3_9FLAO</name>
<evidence type="ECO:0000313" key="2">
    <source>
        <dbReference type="Proteomes" id="UP000030152"/>
    </source>
</evidence>